<name>A0A486XIT6_9GAMM</name>
<dbReference type="GO" id="GO:0004803">
    <property type="term" value="F:transposase activity"/>
    <property type="evidence" value="ECO:0007669"/>
    <property type="project" value="InterPro"/>
</dbReference>
<evidence type="ECO:0000313" key="6">
    <source>
        <dbReference type="EMBL" id="VHO00299.1"/>
    </source>
</evidence>
<dbReference type="EMBL" id="CAAJGR010000024">
    <property type="protein sequence ID" value="VHO00299.1"/>
    <property type="molecule type" value="Genomic_DNA"/>
</dbReference>
<keyword evidence="3" id="KW-0238">DNA-binding</keyword>
<evidence type="ECO:0000259" key="5">
    <source>
        <dbReference type="Pfam" id="PF01609"/>
    </source>
</evidence>
<dbReference type="SUPFAM" id="SSF53098">
    <property type="entry name" value="Ribonuclease H-like"/>
    <property type="match status" value="1"/>
</dbReference>
<keyword evidence="4" id="KW-0233">DNA recombination</keyword>
<dbReference type="PANTHER" id="PTHR33258">
    <property type="entry name" value="TRANSPOSASE INSL FOR INSERTION SEQUENCE ELEMENT IS186A-RELATED"/>
    <property type="match status" value="1"/>
</dbReference>
<organism evidence="6">
    <name type="scientific">Rheinheimera sp. BAL341</name>
    <dbReference type="NCBI Taxonomy" id="1708203"/>
    <lineage>
        <taxon>Bacteria</taxon>
        <taxon>Pseudomonadati</taxon>
        <taxon>Pseudomonadota</taxon>
        <taxon>Gammaproteobacteria</taxon>
        <taxon>Chromatiales</taxon>
        <taxon>Chromatiaceae</taxon>
        <taxon>Rheinheimera</taxon>
    </lineage>
</organism>
<comment type="similarity">
    <text evidence="1">Belongs to the transposase 11 family.</text>
</comment>
<dbReference type="PANTHER" id="PTHR33258:SF1">
    <property type="entry name" value="TRANSPOSASE INSL FOR INSERTION SEQUENCE ELEMENT IS186A-RELATED"/>
    <property type="match status" value="1"/>
</dbReference>
<sequence>MKHEQDIRFLNAFERLFSPTELDTLGRQTGFMKRRRQVTPHKFCMALVSALGSATTNSIADIQRQFNHMHATGIQLKPFHKQLVKMAAPEFMREVFEKTLAVHLPDMLTLRDKYQDVFDRIILQDGTSFAVHDDLMHYFPGRFNVHSPAAVELHVTYDVFKGQPQSVSLTEDIASERDYLPSASSLTGCLFMADAGYFSKSYIQKLQDASAFFISRMSNSVNPMAVCNNSQQAKPLQSWLKELPSIGALDLDVHWPDGPVYRCVAFAALDHKKRHVLVCTNLDRQQFPPEVVGDLYRVRWQIELLFKEWKSMNNLNKFDTHHATIVETLIWGSLLAATLKRWLINAAQQKYDRVISLFTGAKSAHIWWLPFCLDIARGLGADLVTAINKALAFLAQHCQRQNLKRDQKNGVYKTLFNLCKSAS</sequence>
<keyword evidence="2" id="KW-0815">Transposition</keyword>
<dbReference type="Pfam" id="PF01609">
    <property type="entry name" value="DDE_Tnp_1"/>
    <property type="match status" value="1"/>
</dbReference>
<feature type="domain" description="Transposase IS4-like" evidence="5">
    <location>
        <begin position="119"/>
        <end position="339"/>
    </location>
</feature>
<evidence type="ECO:0000256" key="1">
    <source>
        <dbReference type="ARBA" id="ARBA00010075"/>
    </source>
</evidence>
<evidence type="ECO:0000256" key="4">
    <source>
        <dbReference type="ARBA" id="ARBA00023172"/>
    </source>
</evidence>
<dbReference type="InterPro" id="IPR012337">
    <property type="entry name" value="RNaseH-like_sf"/>
</dbReference>
<evidence type="ECO:0000256" key="2">
    <source>
        <dbReference type="ARBA" id="ARBA00022578"/>
    </source>
</evidence>
<proteinExistence type="inferred from homology"/>
<gene>
    <name evidence="6" type="ORF">BAL341_115</name>
</gene>
<dbReference type="InterPro" id="IPR047952">
    <property type="entry name" value="Transpos_IS4"/>
</dbReference>
<evidence type="ECO:0000256" key="3">
    <source>
        <dbReference type="ARBA" id="ARBA00023125"/>
    </source>
</evidence>
<dbReference type="AlphaFoldDB" id="A0A486XIT6"/>
<protein>
    <submittedName>
        <fullName evidence="6">IS element transposase</fullName>
    </submittedName>
</protein>
<dbReference type="NCBIfam" id="NF033592">
    <property type="entry name" value="transpos_IS4_1"/>
    <property type="match status" value="1"/>
</dbReference>
<accession>A0A486XIT6</accession>
<dbReference type="GO" id="GO:0003677">
    <property type="term" value="F:DNA binding"/>
    <property type="evidence" value="ECO:0007669"/>
    <property type="project" value="UniProtKB-KW"/>
</dbReference>
<reference evidence="6" key="1">
    <citation type="submission" date="2019-04" db="EMBL/GenBank/DDBJ databases">
        <authorList>
            <person name="Brambilla D."/>
        </authorList>
    </citation>
    <scope>NUCLEOTIDE SEQUENCE</scope>
    <source>
        <strain evidence="6">BAL1</strain>
    </source>
</reference>
<dbReference type="InterPro" id="IPR002559">
    <property type="entry name" value="Transposase_11"/>
</dbReference>
<dbReference type="GO" id="GO:0006313">
    <property type="term" value="P:DNA transposition"/>
    <property type="evidence" value="ECO:0007669"/>
    <property type="project" value="InterPro"/>
</dbReference>